<evidence type="ECO:0000313" key="1">
    <source>
        <dbReference type="EMBL" id="OAO12377.1"/>
    </source>
</evidence>
<organism evidence="1 2">
    <name type="scientific">Blastocystis sp. subtype 1 (strain ATCC 50177 / NandII)</name>
    <dbReference type="NCBI Taxonomy" id="478820"/>
    <lineage>
        <taxon>Eukaryota</taxon>
        <taxon>Sar</taxon>
        <taxon>Stramenopiles</taxon>
        <taxon>Bigyra</taxon>
        <taxon>Opalozoa</taxon>
        <taxon>Opalinata</taxon>
        <taxon>Blastocystidae</taxon>
        <taxon>Blastocystis</taxon>
    </lineage>
</organism>
<comment type="caution">
    <text evidence="1">The sequence shown here is derived from an EMBL/GenBank/DDBJ whole genome shotgun (WGS) entry which is preliminary data.</text>
</comment>
<reference evidence="1 2" key="1">
    <citation type="submission" date="2016-05" db="EMBL/GenBank/DDBJ databases">
        <title>Nuclear genome of Blastocystis sp. subtype 1 NandII.</title>
        <authorList>
            <person name="Gentekaki E."/>
            <person name="Curtis B."/>
            <person name="Stairs C."/>
            <person name="Eme L."/>
            <person name="Herman E."/>
            <person name="Klimes V."/>
            <person name="Arias M.C."/>
            <person name="Elias M."/>
            <person name="Hilliou F."/>
            <person name="Klute M."/>
            <person name="Malik S.-B."/>
            <person name="Pightling A."/>
            <person name="Rachubinski R."/>
            <person name="Salas D."/>
            <person name="Schlacht A."/>
            <person name="Suga H."/>
            <person name="Archibald J."/>
            <person name="Ball S.G."/>
            <person name="Clark G."/>
            <person name="Dacks J."/>
            <person name="Van Der Giezen M."/>
            <person name="Tsaousis A."/>
            <person name="Roger A."/>
        </authorList>
    </citation>
    <scope>NUCLEOTIDE SEQUENCE [LARGE SCALE GENOMIC DNA]</scope>
    <source>
        <strain evidence="2">ATCC 50177 / NandII</strain>
    </source>
</reference>
<name>A0A196S8G3_BLAHN</name>
<dbReference type="Proteomes" id="UP000078348">
    <property type="component" value="Unassembled WGS sequence"/>
</dbReference>
<gene>
    <name evidence="1" type="ORF">AV274_5947</name>
</gene>
<evidence type="ECO:0000313" key="2">
    <source>
        <dbReference type="Proteomes" id="UP000078348"/>
    </source>
</evidence>
<feature type="non-terminal residue" evidence="1">
    <location>
        <position position="19"/>
    </location>
</feature>
<protein>
    <submittedName>
        <fullName evidence="1">Uncharacterized protein</fullName>
    </submittedName>
</protein>
<keyword evidence="2" id="KW-1185">Reference proteome</keyword>
<accession>A0A196S8G3</accession>
<dbReference type="EMBL" id="LXWW01000548">
    <property type="protein sequence ID" value="OAO12377.1"/>
    <property type="molecule type" value="Genomic_DNA"/>
</dbReference>
<proteinExistence type="predicted"/>
<sequence length="19" mass="2204">MKLYYLGHSCSESEFVPRG</sequence>
<dbReference type="AlphaFoldDB" id="A0A196S8G3"/>